<dbReference type="Proteomes" id="UP000612055">
    <property type="component" value="Unassembled WGS sequence"/>
</dbReference>
<evidence type="ECO:0000313" key="2">
    <source>
        <dbReference type="EMBL" id="KAG2484497.1"/>
    </source>
</evidence>
<dbReference type="EMBL" id="JAEHOE010000149">
    <property type="protein sequence ID" value="KAG2484497.1"/>
    <property type="molecule type" value="Genomic_DNA"/>
</dbReference>
<proteinExistence type="predicted"/>
<keyword evidence="3" id="KW-1185">Reference proteome</keyword>
<accession>A0A836BQ00</accession>
<feature type="region of interest" description="Disordered" evidence="1">
    <location>
        <begin position="157"/>
        <end position="191"/>
    </location>
</feature>
<evidence type="ECO:0000256" key="1">
    <source>
        <dbReference type="SAM" id="MobiDB-lite"/>
    </source>
</evidence>
<name>A0A836BQ00_9CHLO</name>
<evidence type="ECO:0000313" key="3">
    <source>
        <dbReference type="Proteomes" id="UP000612055"/>
    </source>
</evidence>
<protein>
    <submittedName>
        <fullName evidence="2">Uncharacterized protein</fullName>
    </submittedName>
</protein>
<gene>
    <name evidence="2" type="ORF">HYH03_016726</name>
</gene>
<feature type="compositionally biased region" description="Pro residues" evidence="1">
    <location>
        <begin position="157"/>
        <end position="169"/>
    </location>
</feature>
<sequence length="191" mass="20942">MRELERKAVSFYSEARRQVITKAAESRARLLALLVPDSENGWVALELEPTQLFKVVASMNGELLSTFDGETKYQIGKWTRSKSGAASWPPLDCCFYGYPSAEKALSATFPKGSKLLEAPKVLMQFETCGKAYLHPGRGMLAVPAVRPLRLLPGTVAPPVPTSPLLPAPEQPADVGRRTPPEGDRRNPWVPV</sequence>
<dbReference type="AlphaFoldDB" id="A0A836BQ00"/>
<dbReference type="OrthoDB" id="531976at2759"/>
<comment type="caution">
    <text evidence="2">The sequence shown here is derived from an EMBL/GenBank/DDBJ whole genome shotgun (WGS) entry which is preliminary data.</text>
</comment>
<feature type="compositionally biased region" description="Basic and acidic residues" evidence="1">
    <location>
        <begin position="174"/>
        <end position="191"/>
    </location>
</feature>
<organism evidence="2 3">
    <name type="scientific">Edaphochlamys debaryana</name>
    <dbReference type="NCBI Taxonomy" id="47281"/>
    <lineage>
        <taxon>Eukaryota</taxon>
        <taxon>Viridiplantae</taxon>
        <taxon>Chlorophyta</taxon>
        <taxon>core chlorophytes</taxon>
        <taxon>Chlorophyceae</taxon>
        <taxon>CS clade</taxon>
        <taxon>Chlamydomonadales</taxon>
        <taxon>Chlamydomonadales incertae sedis</taxon>
        <taxon>Edaphochlamys</taxon>
    </lineage>
</organism>
<reference evidence="2" key="1">
    <citation type="journal article" date="2020" name="bioRxiv">
        <title>Comparative genomics of Chlamydomonas.</title>
        <authorList>
            <person name="Craig R.J."/>
            <person name="Hasan A.R."/>
            <person name="Ness R.W."/>
            <person name="Keightley P.D."/>
        </authorList>
    </citation>
    <scope>NUCLEOTIDE SEQUENCE</scope>
    <source>
        <strain evidence="2">CCAP 11/70</strain>
    </source>
</reference>